<dbReference type="Gene3D" id="3.75.10.10">
    <property type="entry name" value="L-arginine/glycine Amidinotransferase, Chain A"/>
    <property type="match status" value="1"/>
</dbReference>
<dbReference type="AlphaFoldDB" id="A0A1B9BX82"/>
<evidence type="ECO:0000313" key="2">
    <source>
        <dbReference type="EMBL" id="OCB02335.1"/>
    </source>
</evidence>
<dbReference type="EMBL" id="MASQ01000097">
    <property type="protein sequence ID" value="OCB02335.1"/>
    <property type="molecule type" value="Genomic_DNA"/>
</dbReference>
<dbReference type="InterPro" id="IPR007466">
    <property type="entry name" value="Peptidyl-Arg-deiminase_porph"/>
</dbReference>
<accession>A0A1B9BX82</accession>
<dbReference type="Pfam" id="PF04371">
    <property type="entry name" value="PAD_porph"/>
    <property type="match status" value="1"/>
</dbReference>
<comment type="caution">
    <text evidence="2">The sequence shown here is derived from an EMBL/GenBank/DDBJ whole genome shotgun (WGS) entry which is preliminary data.</text>
</comment>
<gene>
    <name evidence="2" type="ORF">BBC27_13455</name>
</gene>
<proteinExistence type="predicted"/>
<dbReference type="GO" id="GO:0047632">
    <property type="term" value="F:agmatine deiminase activity"/>
    <property type="evidence" value="ECO:0007669"/>
    <property type="project" value="TreeGrafter"/>
</dbReference>
<keyword evidence="1" id="KW-0378">Hydrolase</keyword>
<evidence type="ECO:0000313" key="3">
    <source>
        <dbReference type="Proteomes" id="UP000093129"/>
    </source>
</evidence>
<reference evidence="2 3" key="1">
    <citation type="submission" date="2016-07" db="EMBL/GenBank/DDBJ databases">
        <title>Draft genome of a psychrotolerant acidophile Acidithiobacillus ferrivorans strain YL15.</title>
        <authorList>
            <person name="Peng T."/>
            <person name="Ma L."/>
            <person name="Nan M."/>
            <person name="An N."/>
            <person name="Wang M."/>
            <person name="Qiu G."/>
            <person name="Zeng W."/>
        </authorList>
    </citation>
    <scope>NUCLEOTIDE SEQUENCE [LARGE SCALE GENOMIC DNA]</scope>
    <source>
        <strain evidence="2 3">YL15</strain>
    </source>
</reference>
<dbReference type="GO" id="GO:0009446">
    <property type="term" value="P:putrescine biosynthetic process"/>
    <property type="evidence" value="ECO:0007669"/>
    <property type="project" value="InterPro"/>
</dbReference>
<dbReference type="Proteomes" id="UP000093129">
    <property type="component" value="Unassembled WGS sequence"/>
</dbReference>
<dbReference type="PANTHER" id="PTHR31377:SF0">
    <property type="entry name" value="AGMATINE DEIMINASE-RELATED"/>
    <property type="match status" value="1"/>
</dbReference>
<dbReference type="SUPFAM" id="SSF55909">
    <property type="entry name" value="Pentein"/>
    <property type="match status" value="1"/>
</dbReference>
<protein>
    <submittedName>
        <fullName evidence="2">Agmatine deiminase</fullName>
    </submittedName>
</protein>
<dbReference type="PANTHER" id="PTHR31377">
    <property type="entry name" value="AGMATINE DEIMINASE-RELATED"/>
    <property type="match status" value="1"/>
</dbReference>
<dbReference type="GO" id="GO:0004668">
    <property type="term" value="F:protein-arginine deiminase activity"/>
    <property type="evidence" value="ECO:0007669"/>
    <property type="project" value="InterPro"/>
</dbReference>
<evidence type="ECO:0000256" key="1">
    <source>
        <dbReference type="ARBA" id="ARBA00022801"/>
    </source>
</evidence>
<sequence length="355" mass="39793">MIRSESREAERIMTTKYTLPPEWAPQRAVQLTWPHPDSDWAPRLAAVLPVFARIAREISFREEVLIACHDTTSGKVCKKYLQHAGANLARCHLHTVPSNDSWTRDHGPLILQNPVGQHKLMDFAFNAWGLKFRADLDNQITRHLYAQGAYGSAALEISGMVLEGGSIEVDGAGTLLTTSACLLSPNRNPQWSAAQIEDALRTQLGVERILWLHSGHLEGDDTDAHIDTLARFCNPHTIAYQSCDDPDDSHFAPLQQMAAELSAFRNRNGEHYHLIPLPWAQAQSDEEDNRLPLTYANFLILNAAVLLPTYDDPADHIAQERLQCIFPDREVIPIPCSELARQHGSLHCVTMQLPR</sequence>
<organism evidence="2 3">
    <name type="scientific">Acidithiobacillus ferrivorans</name>
    <dbReference type="NCBI Taxonomy" id="160808"/>
    <lineage>
        <taxon>Bacteria</taxon>
        <taxon>Pseudomonadati</taxon>
        <taxon>Pseudomonadota</taxon>
        <taxon>Acidithiobacillia</taxon>
        <taxon>Acidithiobacillales</taxon>
        <taxon>Acidithiobacillaceae</taxon>
        <taxon>Acidithiobacillus</taxon>
    </lineage>
</organism>
<name>A0A1B9BX82_9PROT</name>